<keyword evidence="1" id="KW-0812">Transmembrane</keyword>
<accession>A0AAJ7DYX3</accession>
<keyword evidence="1" id="KW-0472">Membrane</keyword>
<dbReference type="KEGG" id="csol:105365145"/>
<feature type="transmembrane region" description="Helical" evidence="1">
    <location>
        <begin position="265"/>
        <end position="282"/>
    </location>
</feature>
<dbReference type="AlphaFoldDB" id="A0AAJ7DYX3"/>
<protein>
    <submittedName>
        <fullName evidence="3">Uncharacterized protein LOC105365145</fullName>
    </submittedName>
</protein>
<keyword evidence="1" id="KW-1133">Transmembrane helix</keyword>
<organism evidence="2 3">
    <name type="scientific">Ceratosolen solmsi marchali</name>
    <dbReference type="NCBI Taxonomy" id="326594"/>
    <lineage>
        <taxon>Eukaryota</taxon>
        <taxon>Metazoa</taxon>
        <taxon>Ecdysozoa</taxon>
        <taxon>Arthropoda</taxon>
        <taxon>Hexapoda</taxon>
        <taxon>Insecta</taxon>
        <taxon>Pterygota</taxon>
        <taxon>Neoptera</taxon>
        <taxon>Endopterygota</taxon>
        <taxon>Hymenoptera</taxon>
        <taxon>Apocrita</taxon>
        <taxon>Proctotrupomorpha</taxon>
        <taxon>Chalcidoidea</taxon>
        <taxon>Agaonidae</taxon>
        <taxon>Agaoninae</taxon>
        <taxon>Ceratosolen</taxon>
    </lineage>
</organism>
<gene>
    <name evidence="3" type="primary">LOC105365145</name>
</gene>
<proteinExistence type="predicted"/>
<dbReference type="RefSeq" id="XP_011501542.1">
    <property type="nucleotide sequence ID" value="XM_011503240.1"/>
</dbReference>
<keyword evidence="2" id="KW-1185">Reference proteome</keyword>
<sequence>MGTEKSVSSDTLESLNLSSLQIDDNHTKKSSEINSTNVNLNKIQKCICHQHAFGMKFIPCSMINFDTNHLSSCFCEQAQLHGEYIEKSIENENTKNKWQHFNYKWPRQSFGKKKDMKKLYDVRAKNGKNYHNEKPLTCCEILEGIHPKRSSGLKNVVENPIKHKSNSESGNDVAEKIEIYYFDHGNSAYYHTTDIAPILKTEKVAEKTNLKITRILAEIFGLFHLIASILTTSILQSLRFILFSFVRPLTIGVIQLIADYFIKPLLSITFNALIQPILILLYNTATSIRDCCEPLATTFGFFIKEIATLIGSFKLIEITHNYKSNSNT</sequence>
<evidence type="ECO:0000313" key="3">
    <source>
        <dbReference type="RefSeq" id="XP_011501542.1"/>
    </source>
</evidence>
<name>A0AAJ7DYX3_9HYME</name>
<evidence type="ECO:0000256" key="1">
    <source>
        <dbReference type="SAM" id="Phobius"/>
    </source>
</evidence>
<evidence type="ECO:0000313" key="2">
    <source>
        <dbReference type="Proteomes" id="UP000695007"/>
    </source>
</evidence>
<reference evidence="3" key="1">
    <citation type="submission" date="2025-08" db="UniProtKB">
        <authorList>
            <consortium name="RefSeq"/>
        </authorList>
    </citation>
    <scope>IDENTIFICATION</scope>
</reference>
<feature type="transmembrane region" description="Helical" evidence="1">
    <location>
        <begin position="215"/>
        <end position="234"/>
    </location>
</feature>
<dbReference type="GeneID" id="105365145"/>
<dbReference type="Proteomes" id="UP000695007">
    <property type="component" value="Unplaced"/>
</dbReference>